<organism evidence="1 2">
    <name type="scientific">Apostasia shenzhenica</name>
    <dbReference type="NCBI Taxonomy" id="1088818"/>
    <lineage>
        <taxon>Eukaryota</taxon>
        <taxon>Viridiplantae</taxon>
        <taxon>Streptophyta</taxon>
        <taxon>Embryophyta</taxon>
        <taxon>Tracheophyta</taxon>
        <taxon>Spermatophyta</taxon>
        <taxon>Magnoliopsida</taxon>
        <taxon>Liliopsida</taxon>
        <taxon>Asparagales</taxon>
        <taxon>Orchidaceae</taxon>
        <taxon>Apostasioideae</taxon>
        <taxon>Apostasia</taxon>
    </lineage>
</organism>
<keyword evidence="2" id="KW-1185">Reference proteome</keyword>
<dbReference type="Proteomes" id="UP000236161">
    <property type="component" value="Unassembled WGS sequence"/>
</dbReference>
<sequence length="137" mass="15518">MKLAATSAVYKSLQSYWRRRAYRRLEDVAPEKKMAIARLGGSVDGRKRRWKVVAARPVRRARPVKIFSPRSLLARLRDGYVGTMLTVAGGEGLLAKKGAGEPVWDRRVPKPRQASLKAGDFEKRMMIHIYNSVIAIR</sequence>
<reference evidence="1 2" key="1">
    <citation type="journal article" date="2017" name="Nature">
        <title>The Apostasia genome and the evolution of orchids.</title>
        <authorList>
            <person name="Zhang G.Q."/>
            <person name="Liu K.W."/>
            <person name="Li Z."/>
            <person name="Lohaus R."/>
            <person name="Hsiao Y.Y."/>
            <person name="Niu S.C."/>
            <person name="Wang J.Y."/>
            <person name="Lin Y.C."/>
            <person name="Xu Q."/>
            <person name="Chen L.J."/>
            <person name="Yoshida K."/>
            <person name="Fujiwara S."/>
            <person name="Wang Z.W."/>
            <person name="Zhang Y.Q."/>
            <person name="Mitsuda N."/>
            <person name="Wang M."/>
            <person name="Liu G.H."/>
            <person name="Pecoraro L."/>
            <person name="Huang H.X."/>
            <person name="Xiao X.J."/>
            <person name="Lin M."/>
            <person name="Wu X.Y."/>
            <person name="Wu W.L."/>
            <person name="Chen Y.Y."/>
            <person name="Chang S.B."/>
            <person name="Sakamoto S."/>
            <person name="Ohme-Takagi M."/>
            <person name="Yagi M."/>
            <person name="Zeng S.J."/>
            <person name="Shen C.Y."/>
            <person name="Yeh C.M."/>
            <person name="Luo Y.B."/>
            <person name="Tsai W.C."/>
            <person name="Van de Peer Y."/>
            <person name="Liu Z.J."/>
        </authorList>
    </citation>
    <scope>NUCLEOTIDE SEQUENCE [LARGE SCALE GENOMIC DNA]</scope>
    <source>
        <strain evidence="2">cv. Shenzhen</strain>
        <tissue evidence="1">Stem</tissue>
    </source>
</reference>
<dbReference type="PANTHER" id="PTHR33702:SF25">
    <property type="entry name" value="OS05G0575200 PROTEIN"/>
    <property type="match status" value="1"/>
</dbReference>
<dbReference type="EMBL" id="KZ452001">
    <property type="protein sequence ID" value="PKA52894.1"/>
    <property type="molecule type" value="Genomic_DNA"/>
</dbReference>
<evidence type="ECO:0000313" key="1">
    <source>
        <dbReference type="EMBL" id="PKA52894.1"/>
    </source>
</evidence>
<evidence type="ECO:0000313" key="2">
    <source>
        <dbReference type="Proteomes" id="UP000236161"/>
    </source>
</evidence>
<protein>
    <submittedName>
        <fullName evidence="1">Uncharacterized protein</fullName>
    </submittedName>
</protein>
<dbReference type="OrthoDB" id="764584at2759"/>
<dbReference type="PANTHER" id="PTHR33702">
    <property type="entry name" value="BNAA09G40010D PROTEIN"/>
    <property type="match status" value="1"/>
</dbReference>
<gene>
    <name evidence="1" type="ORF">AXF42_Ash001875</name>
</gene>
<name>A0A2I0ABI0_9ASPA</name>
<proteinExistence type="predicted"/>
<dbReference type="AlphaFoldDB" id="A0A2I0ABI0"/>
<accession>A0A2I0ABI0</accession>